<evidence type="ECO:0000313" key="3">
    <source>
        <dbReference type="Proteomes" id="UP000244523"/>
    </source>
</evidence>
<dbReference type="AlphaFoldDB" id="A0A2T6KJ19"/>
<proteinExistence type="predicted"/>
<dbReference type="RefSeq" id="WP_133175971.1">
    <property type="nucleotide sequence ID" value="NZ_QBUD01000004.1"/>
</dbReference>
<feature type="signal peptide" evidence="1">
    <location>
        <begin position="1"/>
        <end position="21"/>
    </location>
</feature>
<dbReference type="EMBL" id="QBUD01000004">
    <property type="protein sequence ID" value="PUB15661.1"/>
    <property type="molecule type" value="Genomic_DNA"/>
</dbReference>
<dbReference type="OrthoDB" id="7876219at2"/>
<gene>
    <name evidence="2" type="ORF">C8N45_104281</name>
</gene>
<protein>
    <submittedName>
        <fullName evidence="2">Uncharacterized protein</fullName>
    </submittedName>
</protein>
<name>A0A2T6KJ19_9RHOB</name>
<accession>A0A2T6KJ19</accession>
<reference evidence="2 3" key="1">
    <citation type="submission" date="2018-04" db="EMBL/GenBank/DDBJ databases">
        <title>Genomic Encyclopedia of Archaeal and Bacterial Type Strains, Phase II (KMG-II): from individual species to whole genera.</title>
        <authorList>
            <person name="Goeker M."/>
        </authorList>
    </citation>
    <scope>NUCLEOTIDE SEQUENCE [LARGE SCALE GENOMIC DNA]</scope>
    <source>
        <strain evidence="2 3">DSM 29955</strain>
    </source>
</reference>
<keyword evidence="1" id="KW-0732">Signal</keyword>
<organism evidence="2 3">
    <name type="scientific">Yoonia sediminilitoris</name>
    <dbReference type="NCBI Taxonomy" id="1286148"/>
    <lineage>
        <taxon>Bacteria</taxon>
        <taxon>Pseudomonadati</taxon>
        <taxon>Pseudomonadota</taxon>
        <taxon>Alphaproteobacteria</taxon>
        <taxon>Rhodobacterales</taxon>
        <taxon>Paracoccaceae</taxon>
        <taxon>Yoonia</taxon>
    </lineage>
</organism>
<sequence length="111" mass="11631">MFKHTFAIGLLAAMSFGSAAAAESYFTCMNPLPKEALLELGTITSEGDGVVEIYDYHLGAKGKLLGTVDVSQGANSDVRMNIGMPPLGDVLAELKVGDEVVASNVYDVCSD</sequence>
<feature type="chain" id="PRO_5015408328" evidence="1">
    <location>
        <begin position="22"/>
        <end position="111"/>
    </location>
</feature>
<keyword evidence="3" id="KW-1185">Reference proteome</keyword>
<comment type="caution">
    <text evidence="2">The sequence shown here is derived from an EMBL/GenBank/DDBJ whole genome shotgun (WGS) entry which is preliminary data.</text>
</comment>
<evidence type="ECO:0000256" key="1">
    <source>
        <dbReference type="SAM" id="SignalP"/>
    </source>
</evidence>
<evidence type="ECO:0000313" key="2">
    <source>
        <dbReference type="EMBL" id="PUB15661.1"/>
    </source>
</evidence>
<dbReference type="Proteomes" id="UP000244523">
    <property type="component" value="Unassembled WGS sequence"/>
</dbReference>